<comment type="caution">
    <text evidence="8">The sequence shown here is derived from an EMBL/GenBank/DDBJ whole genome shotgun (WGS) entry which is preliminary data.</text>
</comment>
<proteinExistence type="predicted"/>
<evidence type="ECO:0000256" key="5">
    <source>
        <dbReference type="ARBA" id="ARBA00023242"/>
    </source>
</evidence>
<dbReference type="SUPFAM" id="SSF49265">
    <property type="entry name" value="Fibronectin type III"/>
    <property type="match status" value="1"/>
</dbReference>
<feature type="compositionally biased region" description="Polar residues" evidence="6">
    <location>
        <begin position="501"/>
        <end position="514"/>
    </location>
</feature>
<gene>
    <name evidence="8" type="primary">VIL1</name>
    <name evidence="8" type="ORF">QJS10_CPA09g00010</name>
</gene>
<protein>
    <submittedName>
        <fullName evidence="8">VIN3-like protein 1</fullName>
    </submittedName>
</protein>
<organism evidence="8 9">
    <name type="scientific">Acorus calamus</name>
    <name type="common">Sweet flag</name>
    <dbReference type="NCBI Taxonomy" id="4465"/>
    <lineage>
        <taxon>Eukaryota</taxon>
        <taxon>Viridiplantae</taxon>
        <taxon>Streptophyta</taxon>
        <taxon>Embryophyta</taxon>
        <taxon>Tracheophyta</taxon>
        <taxon>Spermatophyta</taxon>
        <taxon>Magnoliopsida</taxon>
        <taxon>Liliopsida</taxon>
        <taxon>Acoraceae</taxon>
        <taxon>Acorus</taxon>
    </lineage>
</organism>
<keyword evidence="2" id="KW-0479">Metal-binding</keyword>
<reference evidence="8" key="1">
    <citation type="journal article" date="2023" name="Nat. Commun.">
        <title>Diploid and tetraploid genomes of Acorus and the evolution of monocots.</title>
        <authorList>
            <person name="Ma L."/>
            <person name="Liu K.W."/>
            <person name="Li Z."/>
            <person name="Hsiao Y.Y."/>
            <person name="Qi Y."/>
            <person name="Fu T."/>
            <person name="Tang G.D."/>
            <person name="Zhang D."/>
            <person name="Sun W.H."/>
            <person name="Liu D.K."/>
            <person name="Li Y."/>
            <person name="Chen G.Z."/>
            <person name="Liu X.D."/>
            <person name="Liao X.Y."/>
            <person name="Jiang Y.T."/>
            <person name="Yu X."/>
            <person name="Hao Y."/>
            <person name="Huang J."/>
            <person name="Zhao X.W."/>
            <person name="Ke S."/>
            <person name="Chen Y.Y."/>
            <person name="Wu W.L."/>
            <person name="Hsu J.L."/>
            <person name="Lin Y.F."/>
            <person name="Huang M.D."/>
            <person name="Li C.Y."/>
            <person name="Huang L."/>
            <person name="Wang Z.W."/>
            <person name="Zhao X."/>
            <person name="Zhong W.Y."/>
            <person name="Peng D.H."/>
            <person name="Ahmad S."/>
            <person name="Lan S."/>
            <person name="Zhang J.S."/>
            <person name="Tsai W.C."/>
            <person name="Van de Peer Y."/>
            <person name="Liu Z.J."/>
        </authorList>
    </citation>
    <scope>NUCLEOTIDE SEQUENCE</scope>
    <source>
        <strain evidence="8">CP</strain>
    </source>
</reference>
<evidence type="ECO:0000313" key="9">
    <source>
        <dbReference type="Proteomes" id="UP001180020"/>
    </source>
</evidence>
<evidence type="ECO:0000256" key="1">
    <source>
        <dbReference type="ARBA" id="ARBA00004123"/>
    </source>
</evidence>
<reference evidence="8" key="2">
    <citation type="submission" date="2023-06" db="EMBL/GenBank/DDBJ databases">
        <authorList>
            <person name="Ma L."/>
            <person name="Liu K.-W."/>
            <person name="Li Z."/>
            <person name="Hsiao Y.-Y."/>
            <person name="Qi Y."/>
            <person name="Fu T."/>
            <person name="Tang G."/>
            <person name="Zhang D."/>
            <person name="Sun W.-H."/>
            <person name="Liu D.-K."/>
            <person name="Li Y."/>
            <person name="Chen G.-Z."/>
            <person name="Liu X.-D."/>
            <person name="Liao X.-Y."/>
            <person name="Jiang Y.-T."/>
            <person name="Yu X."/>
            <person name="Hao Y."/>
            <person name="Huang J."/>
            <person name="Zhao X.-W."/>
            <person name="Ke S."/>
            <person name="Chen Y.-Y."/>
            <person name="Wu W.-L."/>
            <person name="Hsu J.-L."/>
            <person name="Lin Y.-F."/>
            <person name="Huang M.-D."/>
            <person name="Li C.-Y."/>
            <person name="Huang L."/>
            <person name="Wang Z.-W."/>
            <person name="Zhao X."/>
            <person name="Zhong W.-Y."/>
            <person name="Peng D.-H."/>
            <person name="Ahmad S."/>
            <person name="Lan S."/>
            <person name="Zhang J.-S."/>
            <person name="Tsai W.-C."/>
            <person name="Van De Peer Y."/>
            <person name="Liu Z.-J."/>
        </authorList>
    </citation>
    <scope>NUCLEOTIDE SEQUENCE</scope>
    <source>
        <strain evidence="8">CP</strain>
        <tissue evidence="8">Leaves</tissue>
    </source>
</reference>
<dbReference type="InterPro" id="IPR056990">
    <property type="entry name" value="VIN3-like_C"/>
</dbReference>
<evidence type="ECO:0000256" key="3">
    <source>
        <dbReference type="ARBA" id="ARBA00022771"/>
    </source>
</evidence>
<keyword evidence="3" id="KW-0863">Zinc-finger</keyword>
<evidence type="ECO:0000256" key="6">
    <source>
        <dbReference type="SAM" id="MobiDB-lite"/>
    </source>
</evidence>
<dbReference type="InterPro" id="IPR013783">
    <property type="entry name" value="Ig-like_fold"/>
</dbReference>
<dbReference type="Pfam" id="PF23376">
    <property type="entry name" value="Fn3_VIN3"/>
    <property type="match status" value="1"/>
</dbReference>
<dbReference type="GO" id="GO:0040029">
    <property type="term" value="P:epigenetic regulation of gene expression"/>
    <property type="evidence" value="ECO:0007669"/>
    <property type="project" value="InterPro"/>
</dbReference>
<dbReference type="CDD" id="cd00063">
    <property type="entry name" value="FN3"/>
    <property type="match status" value="1"/>
</dbReference>
<dbReference type="GO" id="GO:0010048">
    <property type="term" value="P:vernalization response"/>
    <property type="evidence" value="ECO:0007669"/>
    <property type="project" value="InterPro"/>
</dbReference>
<dbReference type="InterPro" id="IPR032881">
    <property type="entry name" value="Oberon-like_PHD"/>
</dbReference>
<dbReference type="InterPro" id="IPR003961">
    <property type="entry name" value="FN3_dom"/>
</dbReference>
<evidence type="ECO:0000256" key="4">
    <source>
        <dbReference type="ARBA" id="ARBA00022833"/>
    </source>
</evidence>
<feature type="domain" description="Fibronectin type-III" evidence="7">
    <location>
        <begin position="266"/>
        <end position="364"/>
    </location>
</feature>
<dbReference type="GO" id="GO:0008270">
    <property type="term" value="F:zinc ion binding"/>
    <property type="evidence" value="ECO:0007669"/>
    <property type="project" value="UniProtKB-KW"/>
</dbReference>
<sequence>MTDQISKKITKGCKNLEMRKPVSLSTCTSNQVPHRKQPRKGDNPVRLPLATGVFADVGCMNNWVCKNSSCRAILNTEDTFCKRCSCCICHEFEENKDPSLWLVCTSESNQQDSCGLSCHIECALQRQKAGVVDLGQLMQLDGSYCCSFCGKVSSIIGSWKKQLIIAKETNRVDILCCRIYLSYRLLNGTARFKELHETVSDAKAKLEAEVGPMNCISFKMVRGNVSCLSVGTEVQKLCSLALDKVDESLNASVATNPVERDASLPAACKFQFEDITSSSIVIVIKEYGFSSSYPIKGYKLWYWKAREEQDPHQNEPIILPRSQRKILICSLQPCTEYSFRIITLSESGNLGCSEAKCLTKSEEIIPRNANLSAEIVRKNENVDVDGSSSSARRDDISSIASPCFKVQDLGKFFCVAADRGGHLDKFCSVDGEECCGVNCVMKPASTVNGRRKPFVCHGGLDLNVSSVPDLNADLVSPMEEESHDEDEEDIVSQAVEKNGRPQRNGSGESETWPINSHAEKRKPSPNDDAFDGDSTLINGSPLCMSSRSGQLDGTYEYCVKMVRCLEREGYIEKDFRMKFLTWFSLRSTEQERRVVHTYIRTMNDDQNSLAGQLVDSFHDIVSCKRPRNGFCGILWH</sequence>
<dbReference type="PANTHER" id="PTHR46286">
    <property type="entry name" value="VIN3-LIKE PROTEIN 2-RELATED"/>
    <property type="match status" value="1"/>
</dbReference>
<evidence type="ECO:0000256" key="2">
    <source>
        <dbReference type="ARBA" id="ARBA00022723"/>
    </source>
</evidence>
<dbReference type="AlphaFoldDB" id="A0AAV9E421"/>
<keyword evidence="9" id="KW-1185">Reference proteome</keyword>
<accession>A0AAV9E421</accession>
<dbReference type="InterPro" id="IPR044514">
    <property type="entry name" value="VIN3-like"/>
</dbReference>
<dbReference type="Gene3D" id="2.60.40.10">
    <property type="entry name" value="Immunoglobulins"/>
    <property type="match status" value="1"/>
</dbReference>
<feature type="region of interest" description="Disordered" evidence="6">
    <location>
        <begin position="495"/>
        <end position="533"/>
    </location>
</feature>
<dbReference type="InterPro" id="IPR036116">
    <property type="entry name" value="FN3_sf"/>
</dbReference>
<dbReference type="InterPro" id="IPR058585">
    <property type="entry name" value="Fn3_VIN3"/>
</dbReference>
<dbReference type="Pfam" id="PF23380">
    <property type="entry name" value="VIN3_C"/>
    <property type="match status" value="1"/>
</dbReference>
<dbReference type="Proteomes" id="UP001180020">
    <property type="component" value="Unassembled WGS sequence"/>
</dbReference>
<name>A0AAV9E421_ACOCL</name>
<keyword evidence="4" id="KW-0862">Zinc</keyword>
<dbReference type="PANTHER" id="PTHR46286:SF1">
    <property type="entry name" value="VIN3-LIKE PROTEIN 1"/>
    <property type="match status" value="1"/>
</dbReference>
<dbReference type="EMBL" id="JAUJYO010000009">
    <property type="protein sequence ID" value="KAK1308187.1"/>
    <property type="molecule type" value="Genomic_DNA"/>
</dbReference>
<dbReference type="PROSITE" id="PS50853">
    <property type="entry name" value="FN3"/>
    <property type="match status" value="1"/>
</dbReference>
<evidence type="ECO:0000313" key="8">
    <source>
        <dbReference type="EMBL" id="KAK1308187.1"/>
    </source>
</evidence>
<evidence type="ECO:0000259" key="7">
    <source>
        <dbReference type="PROSITE" id="PS50853"/>
    </source>
</evidence>
<dbReference type="GO" id="GO:0005634">
    <property type="term" value="C:nucleus"/>
    <property type="evidence" value="ECO:0007669"/>
    <property type="project" value="UniProtKB-SubCell"/>
</dbReference>
<comment type="subcellular location">
    <subcellularLocation>
        <location evidence="1">Nucleus</location>
    </subcellularLocation>
</comment>
<dbReference type="Pfam" id="PF07227">
    <property type="entry name" value="PHD_Oberon"/>
    <property type="match status" value="1"/>
</dbReference>
<keyword evidence="5" id="KW-0539">Nucleus</keyword>